<proteinExistence type="predicted"/>
<sequence length="73" mass="8986">EEYKKHVKIVLQTLQDAKLLVKLAKNHFYIQKLVFRNIRNIRFFLGYINFYRQFIKNYSRIAHSLTNLIKKEQ</sequence>
<keyword evidence="4" id="KW-1185">Reference proteome</keyword>
<comment type="subcellular location">
    <subcellularLocation>
        <location evidence="1">Mitochondrion</location>
    </subcellularLocation>
</comment>
<dbReference type="OrthoDB" id="5094105at2759"/>
<reference evidence="3" key="1">
    <citation type="journal article" date="2020" name="Phytopathology">
        <title>Genome sequence of the chestnut blight fungus Cryphonectria parasitica EP155: A fundamental resource for an archetypical invasive plant pathogen.</title>
        <authorList>
            <person name="Crouch J.A."/>
            <person name="Dawe A."/>
            <person name="Aerts A."/>
            <person name="Barry K."/>
            <person name="Churchill A.C.L."/>
            <person name="Grimwood J."/>
            <person name="Hillman B."/>
            <person name="Milgroom M.G."/>
            <person name="Pangilinan J."/>
            <person name="Smith M."/>
            <person name="Salamov A."/>
            <person name="Schmutz J."/>
            <person name="Yadav J."/>
            <person name="Grigoriev I.V."/>
            <person name="Nuss D."/>
        </authorList>
    </citation>
    <scope>NUCLEOTIDE SEQUENCE</scope>
    <source>
        <strain evidence="3">EP155</strain>
    </source>
</reference>
<dbReference type="InterPro" id="IPR043502">
    <property type="entry name" value="DNA/RNA_pol_sf"/>
</dbReference>
<dbReference type="EMBL" id="MU032345">
    <property type="protein sequence ID" value="KAF3768271.1"/>
    <property type="molecule type" value="Genomic_DNA"/>
</dbReference>
<dbReference type="AlphaFoldDB" id="A0A9P4Y7Q6"/>
<gene>
    <name evidence="3" type="ORF">M406DRAFT_234560</name>
</gene>
<dbReference type="GeneID" id="63833115"/>
<name>A0A9P4Y7Q6_CRYP1</name>
<evidence type="ECO:0000256" key="2">
    <source>
        <dbReference type="ARBA" id="ARBA00023128"/>
    </source>
</evidence>
<organism evidence="3 4">
    <name type="scientific">Cryphonectria parasitica (strain ATCC 38755 / EP155)</name>
    <dbReference type="NCBI Taxonomy" id="660469"/>
    <lineage>
        <taxon>Eukaryota</taxon>
        <taxon>Fungi</taxon>
        <taxon>Dikarya</taxon>
        <taxon>Ascomycota</taxon>
        <taxon>Pezizomycotina</taxon>
        <taxon>Sordariomycetes</taxon>
        <taxon>Sordariomycetidae</taxon>
        <taxon>Diaporthales</taxon>
        <taxon>Cryphonectriaceae</taxon>
        <taxon>Cryphonectria-Endothia species complex</taxon>
        <taxon>Cryphonectria</taxon>
    </lineage>
</organism>
<feature type="non-terminal residue" evidence="3">
    <location>
        <position position="73"/>
    </location>
</feature>
<protein>
    <submittedName>
        <fullName evidence="3">Uncharacterized protein</fullName>
    </submittedName>
</protein>
<evidence type="ECO:0000313" key="4">
    <source>
        <dbReference type="Proteomes" id="UP000803844"/>
    </source>
</evidence>
<accession>A0A9P4Y7Q6</accession>
<dbReference type="Gene3D" id="3.30.70.270">
    <property type="match status" value="1"/>
</dbReference>
<dbReference type="InterPro" id="IPR043128">
    <property type="entry name" value="Rev_trsase/Diguanyl_cyclase"/>
</dbReference>
<dbReference type="SUPFAM" id="SSF56672">
    <property type="entry name" value="DNA/RNA polymerases"/>
    <property type="match status" value="1"/>
</dbReference>
<dbReference type="GO" id="GO:0005739">
    <property type="term" value="C:mitochondrion"/>
    <property type="evidence" value="ECO:0007669"/>
    <property type="project" value="UniProtKB-SubCell"/>
</dbReference>
<dbReference type="Proteomes" id="UP000803844">
    <property type="component" value="Unassembled WGS sequence"/>
</dbReference>
<evidence type="ECO:0000256" key="1">
    <source>
        <dbReference type="ARBA" id="ARBA00004173"/>
    </source>
</evidence>
<evidence type="ECO:0000313" key="3">
    <source>
        <dbReference type="EMBL" id="KAF3768271.1"/>
    </source>
</evidence>
<dbReference type="RefSeq" id="XP_040779232.1">
    <property type="nucleotide sequence ID" value="XM_040915986.1"/>
</dbReference>
<comment type="caution">
    <text evidence="3">The sequence shown here is derived from an EMBL/GenBank/DDBJ whole genome shotgun (WGS) entry which is preliminary data.</text>
</comment>
<feature type="non-terminal residue" evidence="3">
    <location>
        <position position="1"/>
    </location>
</feature>
<keyword evidence="2" id="KW-0496">Mitochondrion</keyword>